<accession>A0A1I1N8L1</accession>
<dbReference type="RefSeq" id="WP_175507723.1">
    <property type="nucleotide sequence ID" value="NZ_FOLB01000015.1"/>
</dbReference>
<evidence type="ECO:0000313" key="2">
    <source>
        <dbReference type="Proteomes" id="UP000198832"/>
    </source>
</evidence>
<evidence type="ECO:0000313" key="1">
    <source>
        <dbReference type="EMBL" id="SFC93795.1"/>
    </source>
</evidence>
<keyword evidence="2" id="KW-1185">Reference proteome</keyword>
<reference evidence="1 2" key="1">
    <citation type="submission" date="2016-10" db="EMBL/GenBank/DDBJ databases">
        <authorList>
            <person name="de Groot N.N."/>
        </authorList>
    </citation>
    <scope>NUCLEOTIDE SEQUENCE [LARGE SCALE GENOMIC DNA]</scope>
    <source>
        <strain evidence="1 2">CGMCC 1.7056</strain>
    </source>
</reference>
<dbReference type="Proteomes" id="UP000198832">
    <property type="component" value="Unassembled WGS sequence"/>
</dbReference>
<sequence length="50" mass="5254">MDGGIYPAYPIDQQGPETSERLFEAIEQLKTEAITAGSRSGSSTPGTHSA</sequence>
<dbReference type="AlphaFoldDB" id="A0A1I1N8L1"/>
<name>A0A1I1N8L1_9ACTN</name>
<gene>
    <name evidence="1" type="ORF">SAMN04487968_11525</name>
</gene>
<dbReference type="EMBL" id="FOLB01000015">
    <property type="protein sequence ID" value="SFC93795.1"/>
    <property type="molecule type" value="Genomic_DNA"/>
</dbReference>
<organism evidence="1 2">
    <name type="scientific">Nocardioides terrae</name>
    <dbReference type="NCBI Taxonomy" id="574651"/>
    <lineage>
        <taxon>Bacteria</taxon>
        <taxon>Bacillati</taxon>
        <taxon>Actinomycetota</taxon>
        <taxon>Actinomycetes</taxon>
        <taxon>Propionibacteriales</taxon>
        <taxon>Nocardioidaceae</taxon>
        <taxon>Nocardioides</taxon>
    </lineage>
</organism>
<proteinExistence type="predicted"/>
<protein>
    <submittedName>
        <fullName evidence="1">Uncharacterized protein</fullName>
    </submittedName>
</protein>